<comment type="cofactor">
    <cofactor evidence="1">
        <name>Mg(2+)</name>
        <dbReference type="ChEBI" id="CHEBI:18420"/>
    </cofactor>
</comment>
<dbReference type="SFLD" id="SFLDG01129">
    <property type="entry name" value="C1.5:_HAD__Beta-PGM__Phosphata"/>
    <property type="match status" value="1"/>
</dbReference>
<evidence type="ECO:0000313" key="6">
    <source>
        <dbReference type="EMBL" id="ASU83884.1"/>
    </source>
</evidence>
<dbReference type="InterPro" id="IPR006439">
    <property type="entry name" value="HAD-SF_hydro_IA"/>
</dbReference>
<dbReference type="GO" id="GO:0046872">
    <property type="term" value="F:metal ion binding"/>
    <property type="evidence" value="ECO:0007669"/>
    <property type="project" value="UniProtKB-KW"/>
</dbReference>
<keyword evidence="5" id="KW-0119">Carbohydrate metabolism</keyword>
<protein>
    <submittedName>
        <fullName evidence="6">Hydrolase</fullName>
    </submittedName>
</protein>
<dbReference type="KEGG" id="ngv:CDO52_14815"/>
<comment type="similarity">
    <text evidence="2">Belongs to the HAD-like hydrolase superfamily. CbbY/CbbZ/Gph/YieH family.</text>
</comment>
<dbReference type="SFLD" id="SFLDS00003">
    <property type="entry name" value="Haloacid_Dehalogenase"/>
    <property type="match status" value="1"/>
</dbReference>
<dbReference type="Gene3D" id="1.10.150.240">
    <property type="entry name" value="Putative phosphatase, domain 2"/>
    <property type="match status" value="1"/>
</dbReference>
<evidence type="ECO:0000313" key="7">
    <source>
        <dbReference type="Proteomes" id="UP000215005"/>
    </source>
</evidence>
<dbReference type="Proteomes" id="UP000215005">
    <property type="component" value="Chromosome"/>
</dbReference>
<evidence type="ECO:0000256" key="2">
    <source>
        <dbReference type="ARBA" id="ARBA00006171"/>
    </source>
</evidence>
<proteinExistence type="inferred from homology"/>
<sequence>MVPERAQVPVDELSAVIFDVDGVVTDTASVHAAAWKRVFDDVLRSRTSPTGAPLRPFDPGRDYLEFVDGRSRADGVRTFLASRGVTVPETASPGSSDTATVASVAARKDRYFRDHIQRHPVHAYPSTVALLRRLRDAGIATAAVSASRNCAAVLHAADVDGWFDARVDGVDAARLHFPGKPDPALFLEAARRLAVAPERTAMVEDSLVGVEAGRRGGFGQVIGVDRTGQRGELYSRGADIVVGDLAELDIVRAAP</sequence>
<dbReference type="SUPFAM" id="SSF56784">
    <property type="entry name" value="HAD-like"/>
    <property type="match status" value="1"/>
</dbReference>
<dbReference type="NCBIfam" id="TIGR01509">
    <property type="entry name" value="HAD-SF-IA-v3"/>
    <property type="match status" value="1"/>
</dbReference>
<dbReference type="RefSeq" id="WP_017618960.1">
    <property type="nucleotide sequence ID" value="NZ_ANBG01000207.1"/>
</dbReference>
<gene>
    <name evidence="6" type="ORF">CDO52_14815</name>
</gene>
<dbReference type="PANTHER" id="PTHR46193:SF18">
    <property type="entry name" value="HEXITOL PHOSPHATASE B"/>
    <property type="match status" value="1"/>
</dbReference>
<dbReference type="Gene3D" id="3.40.50.1000">
    <property type="entry name" value="HAD superfamily/HAD-like"/>
    <property type="match status" value="1"/>
</dbReference>
<keyword evidence="6" id="KW-0378">Hydrolase</keyword>
<dbReference type="InterPro" id="IPR051600">
    <property type="entry name" value="Beta-PGM-like"/>
</dbReference>
<dbReference type="OrthoDB" id="9797743at2"/>
<dbReference type="InterPro" id="IPR036412">
    <property type="entry name" value="HAD-like_sf"/>
</dbReference>
<evidence type="ECO:0000256" key="3">
    <source>
        <dbReference type="ARBA" id="ARBA00022723"/>
    </source>
</evidence>
<dbReference type="AlphaFoldDB" id="A0A223S6Y4"/>
<organism evidence="6 7">
    <name type="scientific">Nocardiopsis gilva YIM 90087</name>
    <dbReference type="NCBI Taxonomy" id="1235441"/>
    <lineage>
        <taxon>Bacteria</taxon>
        <taxon>Bacillati</taxon>
        <taxon>Actinomycetota</taxon>
        <taxon>Actinomycetes</taxon>
        <taxon>Streptosporangiales</taxon>
        <taxon>Nocardiopsidaceae</taxon>
        <taxon>Nocardiopsis</taxon>
    </lineage>
</organism>
<evidence type="ECO:0000256" key="1">
    <source>
        <dbReference type="ARBA" id="ARBA00001946"/>
    </source>
</evidence>
<dbReference type="InterPro" id="IPR023198">
    <property type="entry name" value="PGP-like_dom2"/>
</dbReference>
<dbReference type="EMBL" id="CP022753">
    <property type="protein sequence ID" value="ASU83884.1"/>
    <property type="molecule type" value="Genomic_DNA"/>
</dbReference>
<keyword evidence="4" id="KW-0460">Magnesium</keyword>
<evidence type="ECO:0000256" key="4">
    <source>
        <dbReference type="ARBA" id="ARBA00022842"/>
    </source>
</evidence>
<dbReference type="Pfam" id="PF00702">
    <property type="entry name" value="Hydrolase"/>
    <property type="match status" value="1"/>
</dbReference>
<evidence type="ECO:0000256" key="5">
    <source>
        <dbReference type="ARBA" id="ARBA00023277"/>
    </source>
</evidence>
<accession>A0A223S6Y4</accession>
<name>A0A223S6Y4_9ACTN</name>
<dbReference type="PANTHER" id="PTHR46193">
    <property type="entry name" value="6-PHOSPHOGLUCONATE PHOSPHATASE"/>
    <property type="match status" value="1"/>
</dbReference>
<dbReference type="InterPro" id="IPR023214">
    <property type="entry name" value="HAD_sf"/>
</dbReference>
<keyword evidence="3" id="KW-0479">Metal-binding</keyword>
<reference evidence="6 7" key="1">
    <citation type="submission" date="2017-08" db="EMBL/GenBank/DDBJ databases">
        <title>The complete genome sequence of Nocardiopsis gilva YIM 90087.</title>
        <authorList>
            <person name="Yin M."/>
            <person name="Tang S."/>
        </authorList>
    </citation>
    <scope>NUCLEOTIDE SEQUENCE [LARGE SCALE GENOMIC DNA]</scope>
    <source>
        <strain evidence="6 7">YIM 90087</strain>
    </source>
</reference>
<keyword evidence="7" id="KW-1185">Reference proteome</keyword>
<dbReference type="GO" id="GO:0016787">
    <property type="term" value="F:hydrolase activity"/>
    <property type="evidence" value="ECO:0007669"/>
    <property type="project" value="UniProtKB-KW"/>
</dbReference>